<reference evidence="3 4" key="1">
    <citation type="submission" date="2015-01" db="EMBL/GenBank/DDBJ databases">
        <title>Evolution of Trichinella species and genotypes.</title>
        <authorList>
            <person name="Korhonen P.K."/>
            <person name="Edoardo P."/>
            <person name="Giuseppe L.R."/>
            <person name="Gasser R.B."/>
        </authorList>
    </citation>
    <scope>NUCLEOTIDE SEQUENCE [LARGE SCALE GENOMIC DNA]</scope>
    <source>
        <strain evidence="3">ISS1980</strain>
    </source>
</reference>
<feature type="compositionally biased region" description="Basic residues" evidence="1">
    <location>
        <begin position="133"/>
        <end position="147"/>
    </location>
</feature>
<sequence>MHTSKNLSTTAARSCSVRTQQFNWPEICLAISSYLAGSMYNCDSQLTNSHRKYCITLVCSTETVCGAVVAGAAVAVVVAAAVAKHRYKLRRVQAPLERRARRRGRRARGRGRGRGRGRRLHVAQSGKIPTKIGRCRRRRRRRRAPVVHLRLRPSAVAEKIEEAAAAVAAGSRNGPVDRSRLARSPPRPQPPPLRPPPPQPQPLPPARCKSDPTKRTRCTRALLTDGFHVAAKATMRYSIHPFFYFSSSF</sequence>
<keyword evidence="2" id="KW-0472">Membrane</keyword>
<feature type="compositionally biased region" description="Pro residues" evidence="1">
    <location>
        <begin position="185"/>
        <end position="205"/>
    </location>
</feature>
<evidence type="ECO:0000256" key="2">
    <source>
        <dbReference type="SAM" id="Phobius"/>
    </source>
</evidence>
<feature type="transmembrane region" description="Helical" evidence="2">
    <location>
        <begin position="55"/>
        <end position="83"/>
    </location>
</feature>
<keyword evidence="2" id="KW-0812">Transmembrane</keyword>
<feature type="compositionally biased region" description="Basic residues" evidence="1">
    <location>
        <begin position="99"/>
        <end position="121"/>
    </location>
</feature>
<evidence type="ECO:0000313" key="4">
    <source>
        <dbReference type="Proteomes" id="UP000054843"/>
    </source>
</evidence>
<proteinExistence type="predicted"/>
<feature type="region of interest" description="Disordered" evidence="1">
    <location>
        <begin position="166"/>
        <end position="215"/>
    </location>
</feature>
<protein>
    <submittedName>
        <fullName evidence="3">Uncharacterized protein</fullName>
    </submittedName>
</protein>
<comment type="caution">
    <text evidence="3">The sequence shown here is derived from an EMBL/GenBank/DDBJ whole genome shotgun (WGS) entry which is preliminary data.</text>
</comment>
<dbReference type="AlphaFoldDB" id="A0A0V1MXX2"/>
<organism evidence="3 4">
    <name type="scientific">Trichinella papuae</name>
    <dbReference type="NCBI Taxonomy" id="268474"/>
    <lineage>
        <taxon>Eukaryota</taxon>
        <taxon>Metazoa</taxon>
        <taxon>Ecdysozoa</taxon>
        <taxon>Nematoda</taxon>
        <taxon>Enoplea</taxon>
        <taxon>Dorylaimia</taxon>
        <taxon>Trichinellida</taxon>
        <taxon>Trichinellidae</taxon>
        <taxon>Trichinella</taxon>
    </lineage>
</organism>
<dbReference type="EMBL" id="JYDO01000029">
    <property type="protein sequence ID" value="KRZ76366.1"/>
    <property type="molecule type" value="Genomic_DNA"/>
</dbReference>
<evidence type="ECO:0000256" key="1">
    <source>
        <dbReference type="SAM" id="MobiDB-lite"/>
    </source>
</evidence>
<name>A0A0V1MXX2_9BILA</name>
<feature type="region of interest" description="Disordered" evidence="1">
    <location>
        <begin position="97"/>
        <end position="147"/>
    </location>
</feature>
<keyword evidence="2" id="KW-1133">Transmembrane helix</keyword>
<evidence type="ECO:0000313" key="3">
    <source>
        <dbReference type="EMBL" id="KRZ76366.1"/>
    </source>
</evidence>
<gene>
    <name evidence="3" type="ORF">T10_7859</name>
</gene>
<keyword evidence="4" id="KW-1185">Reference proteome</keyword>
<accession>A0A0V1MXX2</accession>
<dbReference type="Proteomes" id="UP000054843">
    <property type="component" value="Unassembled WGS sequence"/>
</dbReference>